<feature type="compositionally biased region" description="Basic residues" evidence="1">
    <location>
        <begin position="114"/>
        <end position="127"/>
    </location>
</feature>
<reference evidence="2 3" key="2">
    <citation type="submission" date="2018-11" db="EMBL/GenBank/DDBJ databases">
        <authorList>
            <consortium name="Pathogen Informatics"/>
        </authorList>
    </citation>
    <scope>NUCLEOTIDE SEQUENCE [LARGE SCALE GENOMIC DNA]</scope>
</reference>
<dbReference type="WBParaSite" id="OFLC_0000793901-mRNA-1">
    <property type="protein sequence ID" value="OFLC_0000793901-mRNA-1"/>
    <property type="gene ID" value="OFLC_0000793901"/>
</dbReference>
<keyword evidence="3" id="KW-1185">Reference proteome</keyword>
<protein>
    <submittedName>
        <fullName evidence="4">Secreted protein</fullName>
    </submittedName>
</protein>
<name>A0A183HKC8_9BILA</name>
<accession>A0A183HKC8</accession>
<organism evidence="4">
    <name type="scientific">Onchocerca flexuosa</name>
    <dbReference type="NCBI Taxonomy" id="387005"/>
    <lineage>
        <taxon>Eukaryota</taxon>
        <taxon>Metazoa</taxon>
        <taxon>Ecdysozoa</taxon>
        <taxon>Nematoda</taxon>
        <taxon>Chromadorea</taxon>
        <taxon>Rhabditida</taxon>
        <taxon>Spirurina</taxon>
        <taxon>Spiruromorpha</taxon>
        <taxon>Filarioidea</taxon>
        <taxon>Onchocercidae</taxon>
        <taxon>Onchocerca</taxon>
    </lineage>
</organism>
<evidence type="ECO:0000313" key="2">
    <source>
        <dbReference type="EMBL" id="VDO53259.1"/>
    </source>
</evidence>
<feature type="compositionally biased region" description="Polar residues" evidence="1">
    <location>
        <begin position="95"/>
        <end position="111"/>
    </location>
</feature>
<gene>
    <name evidence="2" type="ORF">OFLC_LOCUS7938</name>
</gene>
<evidence type="ECO:0000313" key="4">
    <source>
        <dbReference type="WBParaSite" id="OFLC_0000793901-mRNA-1"/>
    </source>
</evidence>
<evidence type="ECO:0000256" key="1">
    <source>
        <dbReference type="SAM" id="MobiDB-lite"/>
    </source>
</evidence>
<feature type="region of interest" description="Disordered" evidence="1">
    <location>
        <begin position="95"/>
        <end position="127"/>
    </location>
</feature>
<dbReference type="AlphaFoldDB" id="A0A183HKC8"/>
<dbReference type="EMBL" id="UZAJ01008631">
    <property type="protein sequence ID" value="VDO53259.1"/>
    <property type="molecule type" value="Genomic_DNA"/>
</dbReference>
<proteinExistence type="predicted"/>
<reference evidence="4" key="1">
    <citation type="submission" date="2016-06" db="UniProtKB">
        <authorList>
            <consortium name="WormBaseParasite"/>
        </authorList>
    </citation>
    <scope>IDENTIFICATION</scope>
</reference>
<evidence type="ECO:0000313" key="3">
    <source>
        <dbReference type="Proteomes" id="UP000267606"/>
    </source>
</evidence>
<sequence>MIFCHICWDNIFAKRAPWILLRAIIGISQKQTLQLCGSRVTWSACFELMCAYEYSVVFILVYIHIYTYITHTTHLHYEANDMTSTVGGRMDLANSNGKIGRRGNQNATTEKQSSRKRNNAKRGGVKRRMASLAYHQQQYMLMRGAHPGGR</sequence>
<dbReference type="Proteomes" id="UP000267606">
    <property type="component" value="Unassembled WGS sequence"/>
</dbReference>